<dbReference type="InterPro" id="IPR000866">
    <property type="entry name" value="AhpC/TSA"/>
</dbReference>
<evidence type="ECO:0000256" key="3">
    <source>
        <dbReference type="ARBA" id="ARBA00022559"/>
    </source>
</evidence>
<dbReference type="InterPro" id="IPR050924">
    <property type="entry name" value="Peroxiredoxin_BCP/PrxQ"/>
</dbReference>
<keyword evidence="6" id="KW-1015">Disulfide bond</keyword>
<evidence type="ECO:0000256" key="8">
    <source>
        <dbReference type="ARBA" id="ARBA00032824"/>
    </source>
</evidence>
<keyword evidence="4" id="KW-0049">Antioxidant</keyword>
<proteinExistence type="inferred from homology"/>
<dbReference type="GO" id="GO:0140824">
    <property type="term" value="F:thioredoxin-dependent peroxiredoxin activity"/>
    <property type="evidence" value="ECO:0007669"/>
    <property type="project" value="UniProtKB-EC"/>
</dbReference>
<organism evidence="13 14">
    <name type="scientific">Thiobacter aerophilum</name>
    <dbReference type="NCBI Taxonomy" id="3121275"/>
    <lineage>
        <taxon>Bacteria</taxon>
        <taxon>Pseudomonadati</taxon>
        <taxon>Pseudomonadota</taxon>
        <taxon>Betaproteobacteria</taxon>
        <taxon>Burkholderiales</taxon>
        <taxon>Thiobacteraceae</taxon>
        <taxon>Thiobacter</taxon>
    </lineage>
</organism>
<dbReference type="PROSITE" id="PS51352">
    <property type="entry name" value="THIOREDOXIN_2"/>
    <property type="match status" value="1"/>
</dbReference>
<evidence type="ECO:0000256" key="5">
    <source>
        <dbReference type="ARBA" id="ARBA00023002"/>
    </source>
</evidence>
<evidence type="ECO:0000256" key="10">
    <source>
        <dbReference type="ARBA" id="ARBA00042639"/>
    </source>
</evidence>
<dbReference type="PANTHER" id="PTHR42801:SF4">
    <property type="entry name" value="AHPC_TSA FAMILY PROTEIN"/>
    <property type="match status" value="1"/>
</dbReference>
<dbReference type="InterPro" id="IPR036249">
    <property type="entry name" value="Thioredoxin-like_sf"/>
</dbReference>
<sequence length="217" mass="24162">TSSVPNKTGQPSCYKSGQFICSLHLHIGFLVWPRKWFRMGQYFAGVRFTAEVTQAGDGMLQAGSVAPDFDLPDADMEMVKLSDFKGKKNVVLYFYPKDDTPGCTIEAIEFSDIDDELANLDTVVIGVSRDDCISHAAFRDKHGLAVRLLADTEGEVCQMYGVWQEKEKDGVKKMGIVRSTFIIDKKGIIRHALYGVNPRGHAQEVLALIKEMHPCKS</sequence>
<gene>
    <name evidence="13" type="ORF">V6E02_10345</name>
</gene>
<evidence type="ECO:0000256" key="11">
    <source>
        <dbReference type="ARBA" id="ARBA00049091"/>
    </source>
</evidence>
<evidence type="ECO:0000313" key="13">
    <source>
        <dbReference type="EMBL" id="MEO1767610.1"/>
    </source>
</evidence>
<keyword evidence="14" id="KW-1185">Reference proteome</keyword>
<feature type="domain" description="Thioredoxin" evidence="12">
    <location>
        <begin position="60"/>
        <end position="214"/>
    </location>
</feature>
<keyword evidence="7" id="KW-0676">Redox-active center</keyword>
<comment type="catalytic activity">
    <reaction evidence="11">
        <text>a hydroperoxide + [thioredoxin]-dithiol = an alcohol + [thioredoxin]-disulfide + H2O</text>
        <dbReference type="Rhea" id="RHEA:62620"/>
        <dbReference type="Rhea" id="RHEA-COMP:10698"/>
        <dbReference type="Rhea" id="RHEA-COMP:10700"/>
        <dbReference type="ChEBI" id="CHEBI:15377"/>
        <dbReference type="ChEBI" id="CHEBI:29950"/>
        <dbReference type="ChEBI" id="CHEBI:30879"/>
        <dbReference type="ChEBI" id="CHEBI:35924"/>
        <dbReference type="ChEBI" id="CHEBI:50058"/>
        <dbReference type="EC" id="1.11.1.24"/>
    </reaction>
</comment>
<evidence type="ECO:0000256" key="9">
    <source>
        <dbReference type="ARBA" id="ARBA00038489"/>
    </source>
</evidence>
<protein>
    <recommendedName>
        <fullName evidence="2">thioredoxin-dependent peroxiredoxin</fullName>
        <ecNumber evidence="2">1.11.1.24</ecNumber>
    </recommendedName>
    <alternativeName>
        <fullName evidence="8">Thioredoxin peroxidase</fullName>
    </alternativeName>
    <alternativeName>
        <fullName evidence="10">Thioredoxin-dependent peroxiredoxin Bcp</fullName>
    </alternativeName>
</protein>
<feature type="non-terminal residue" evidence="13">
    <location>
        <position position="1"/>
    </location>
</feature>
<dbReference type="Proteomes" id="UP001482231">
    <property type="component" value="Unassembled WGS sequence"/>
</dbReference>
<evidence type="ECO:0000313" key="14">
    <source>
        <dbReference type="Proteomes" id="UP001482231"/>
    </source>
</evidence>
<evidence type="ECO:0000256" key="2">
    <source>
        <dbReference type="ARBA" id="ARBA00013017"/>
    </source>
</evidence>
<dbReference type="PANTHER" id="PTHR42801">
    <property type="entry name" value="THIOREDOXIN-DEPENDENT PEROXIDE REDUCTASE"/>
    <property type="match status" value="1"/>
</dbReference>
<keyword evidence="3 13" id="KW-0575">Peroxidase</keyword>
<reference evidence="13 14" key="1">
    <citation type="submission" date="2024-02" db="EMBL/GenBank/DDBJ databases">
        <title>New thermophilic sulfur-oxidizing bacteria from a hot springs of the Uzon caldera (Kamchatka, Russia).</title>
        <authorList>
            <person name="Dukat A.M."/>
            <person name="Elcheninov A.G."/>
            <person name="Frolov E.N."/>
        </authorList>
    </citation>
    <scope>NUCLEOTIDE SEQUENCE [LARGE SCALE GENOMIC DNA]</scope>
    <source>
        <strain evidence="13 14">AK1</strain>
    </source>
</reference>
<evidence type="ECO:0000256" key="4">
    <source>
        <dbReference type="ARBA" id="ARBA00022862"/>
    </source>
</evidence>
<evidence type="ECO:0000259" key="12">
    <source>
        <dbReference type="PROSITE" id="PS51352"/>
    </source>
</evidence>
<name>A0ABV0EG28_9BURK</name>
<dbReference type="EC" id="1.11.1.24" evidence="2"/>
<dbReference type="InterPro" id="IPR013766">
    <property type="entry name" value="Thioredoxin_domain"/>
</dbReference>
<evidence type="ECO:0000256" key="7">
    <source>
        <dbReference type="ARBA" id="ARBA00023284"/>
    </source>
</evidence>
<dbReference type="SUPFAM" id="SSF52833">
    <property type="entry name" value="Thioredoxin-like"/>
    <property type="match status" value="1"/>
</dbReference>
<keyword evidence="5 13" id="KW-0560">Oxidoreductase</keyword>
<accession>A0ABV0EG28</accession>
<evidence type="ECO:0000256" key="1">
    <source>
        <dbReference type="ARBA" id="ARBA00003330"/>
    </source>
</evidence>
<evidence type="ECO:0000256" key="6">
    <source>
        <dbReference type="ARBA" id="ARBA00023157"/>
    </source>
</evidence>
<comment type="caution">
    <text evidence="13">The sequence shown here is derived from an EMBL/GenBank/DDBJ whole genome shotgun (WGS) entry which is preliminary data.</text>
</comment>
<comment type="similarity">
    <text evidence="9">Belongs to the peroxiredoxin family. BCP/PrxQ subfamily.</text>
</comment>
<dbReference type="Gene3D" id="3.40.30.10">
    <property type="entry name" value="Glutaredoxin"/>
    <property type="match status" value="1"/>
</dbReference>
<dbReference type="EMBL" id="JBAJEX010000008">
    <property type="protein sequence ID" value="MEO1767610.1"/>
    <property type="molecule type" value="Genomic_DNA"/>
</dbReference>
<dbReference type="CDD" id="cd03017">
    <property type="entry name" value="PRX_BCP"/>
    <property type="match status" value="1"/>
</dbReference>
<dbReference type="Pfam" id="PF00578">
    <property type="entry name" value="AhpC-TSA"/>
    <property type="match status" value="1"/>
</dbReference>
<comment type="function">
    <text evidence="1">Thiol-specific peroxidase that catalyzes the reduction of hydrogen peroxide and organic hydroperoxides to water and alcohols, respectively. Plays a role in cell protection against oxidative stress by detoxifying peroxides and as sensor of hydrogen peroxide-mediated signaling events.</text>
</comment>